<feature type="region of interest" description="Disordered" evidence="6">
    <location>
        <begin position="82"/>
        <end position="133"/>
    </location>
</feature>
<evidence type="ECO:0000313" key="7">
    <source>
        <dbReference type="EMBL" id="KLO17511.1"/>
    </source>
</evidence>
<dbReference type="Pfam" id="PF01535">
    <property type="entry name" value="PPR"/>
    <property type="match status" value="3"/>
</dbReference>
<dbReference type="OrthoDB" id="411857at2759"/>
<dbReference type="PROSITE" id="PS51375">
    <property type="entry name" value="PPR"/>
    <property type="match status" value="4"/>
</dbReference>
<comment type="function">
    <text evidence="3">Regulates mitochondrial small subunit maturation by controlling 15S rRNA 5'-end processing. Localizes to the 5' precursor of the 15S rRNA in a position that is subsequently occupied by mS47 in the mature yeast mtSSU. Uses structure and sequence-specific RNA recognition, binding to a single-stranded region of the precursor and specifically recognizing bases -6 to -1. The exchange of Ccm1 for mS47 is coupled to the irreversible removal of precursor rRNA that is accompanied by conformational changes of the mitoribosomal proteins uS5m and mS26. These conformational changes signal completion of 5'-end rRNA processing through protection of the mature 5'-end of the 15S rRNA and stabilization of mS47. The removal of the 5' precursor together with the dissociation of Ccm1 may be catalyzed by the 5'-3' exoribonuclease Pet127. Involved in the specific removal of group I introns in mitochondrial encoded transcripts.</text>
</comment>
<gene>
    <name evidence="7" type="ORF">SCHPADRAFT_846456</name>
</gene>
<dbReference type="EMBL" id="KQ085904">
    <property type="protein sequence ID" value="KLO17511.1"/>
    <property type="molecule type" value="Genomic_DNA"/>
</dbReference>
<evidence type="ECO:0000256" key="3">
    <source>
        <dbReference type="ARBA" id="ARBA00044493"/>
    </source>
</evidence>
<dbReference type="Proteomes" id="UP000053477">
    <property type="component" value="Unassembled WGS sequence"/>
</dbReference>
<feature type="region of interest" description="Disordered" evidence="6">
    <location>
        <begin position="161"/>
        <end position="226"/>
    </location>
</feature>
<accession>A0A0H2SKA7</accession>
<comment type="subunit">
    <text evidence="4">Binds to mitochondrial small subunit 15S rRNA.</text>
</comment>
<evidence type="ECO:0000256" key="6">
    <source>
        <dbReference type="SAM" id="MobiDB-lite"/>
    </source>
</evidence>
<feature type="compositionally biased region" description="Polar residues" evidence="6">
    <location>
        <begin position="82"/>
        <end position="95"/>
    </location>
</feature>
<evidence type="ECO:0000256" key="4">
    <source>
        <dbReference type="ARBA" id="ARBA00044511"/>
    </source>
</evidence>
<feature type="compositionally biased region" description="Low complexity" evidence="6">
    <location>
        <begin position="112"/>
        <end position="130"/>
    </location>
</feature>
<proteinExistence type="inferred from homology"/>
<dbReference type="FunCoup" id="A0A0H2SKA7">
    <property type="interactions" value="163"/>
</dbReference>
<feature type="region of interest" description="Disordered" evidence="6">
    <location>
        <begin position="1321"/>
        <end position="1341"/>
    </location>
</feature>
<keyword evidence="2" id="KW-0677">Repeat</keyword>
<dbReference type="NCBIfam" id="TIGR00756">
    <property type="entry name" value="PPR"/>
    <property type="match status" value="3"/>
</dbReference>
<feature type="repeat" description="PPR" evidence="5">
    <location>
        <begin position="1095"/>
        <end position="1130"/>
    </location>
</feature>
<dbReference type="InterPro" id="IPR011990">
    <property type="entry name" value="TPR-like_helical_dom_sf"/>
</dbReference>
<dbReference type="PANTHER" id="PTHR47447">
    <property type="entry name" value="OS03G0856100 PROTEIN"/>
    <property type="match status" value="1"/>
</dbReference>
<dbReference type="STRING" id="27342.A0A0H2SKA7"/>
<evidence type="ECO:0000256" key="1">
    <source>
        <dbReference type="ARBA" id="ARBA00006192"/>
    </source>
</evidence>
<protein>
    <recommendedName>
        <fullName evidence="9">Pentacotripeptide-repeat region of PRORP domain-containing protein</fullName>
    </recommendedName>
</protein>
<organism evidence="7 8">
    <name type="scientific">Schizopora paradoxa</name>
    <dbReference type="NCBI Taxonomy" id="27342"/>
    <lineage>
        <taxon>Eukaryota</taxon>
        <taxon>Fungi</taxon>
        <taxon>Dikarya</taxon>
        <taxon>Basidiomycota</taxon>
        <taxon>Agaricomycotina</taxon>
        <taxon>Agaricomycetes</taxon>
        <taxon>Hymenochaetales</taxon>
        <taxon>Schizoporaceae</taxon>
        <taxon>Schizopora</taxon>
    </lineage>
</organism>
<feature type="repeat" description="PPR" evidence="5">
    <location>
        <begin position="1060"/>
        <end position="1094"/>
    </location>
</feature>
<evidence type="ECO:0008006" key="9">
    <source>
        <dbReference type="Google" id="ProtNLM"/>
    </source>
</evidence>
<comment type="similarity">
    <text evidence="1">Belongs to the CCM1 family.</text>
</comment>
<evidence type="ECO:0000256" key="5">
    <source>
        <dbReference type="PROSITE-ProRule" id="PRU00708"/>
    </source>
</evidence>
<name>A0A0H2SKA7_9AGAM</name>
<dbReference type="InParanoid" id="A0A0H2SKA7"/>
<feature type="repeat" description="PPR" evidence="5">
    <location>
        <begin position="377"/>
        <end position="411"/>
    </location>
</feature>
<dbReference type="SUPFAM" id="SSF81901">
    <property type="entry name" value="HCP-like"/>
    <property type="match status" value="1"/>
</dbReference>
<dbReference type="InterPro" id="IPR002885">
    <property type="entry name" value="PPR_rpt"/>
</dbReference>
<sequence>MIPKLASHILHQTSRAAATAQNYTFRNVLGFQSPSTASGGLGGWSGAGSSSWGSYGAGPGGAKYSSGSRFYSGYQNAGRAVTQANSATSQDPLRSQTDDEEELRSFRPAAVTTQSRTRPRSSSLSLSGTGRSKRADSFGVLKTVQLHQARAKHALARVLPNELDEAPSRPVQVRRNSISATSASDAAESPQIFDKPLPDTFSTDPAAPQTAIPPDNTLTESNGDSEGDWAVYNRLQAARRSGDYATVLAEVKNFRENHPNPTVKEYNLAISALFQSRKTGRSLKDILETYNEMLLRQVIPNLRTYKVMILALTERDAEVHREIERLEANIQMHPMMEKPPGTEQIQLDRLKGENNFEAAMTMFNALQTIVSQKFPLAMRVYNGLLRSCANAGDVDAAIRMFAHLEASGVRPDGGSYIHLMSAYVNARDVKGAEEVFNEFRAASAEGRIVFISESDEDHDTAKRDNDDHLNSARRLQMCMWVKMIEAYFRANQPIKALDVLAQMLDSPAGVEYGPADVPLPSPAVYTAFIYGFMENNDVKSALLWFERMRGNSTAPGHFLDAMAVAPAPDYRTWSMVIQNLAQRGMVAELNPLFHHMVQLQDSKGLNITGPLRLLVATANAAYLRDGASSEEEIDSIVNFLQNEVLVYGPRDVDTSYQATRGLIYNLFKALESRGRVAQGLSFVKGYIDFEHAYMISHDHEEDLHDIDTADTGALHITAVWRVVRRIVHLVVQNQTKLTLQQALEFGALCTRINASPSVGLCALGLEAYYNALDAAGSPAALNFSAETWGLIAVMGCKMVLRDFVDEQHLTEDATLPSSSTFKFRGLTALLAEINSGVPEFRDLPRQAKRRIADSLVRLHGIEEAEKVAMSINPEWFHVIRRLARRPENLNFVPGEMPEVKLDHPLVSVHYSRHVDEYFPANPSVSVETAYKRYDAGARVDKFPTPEAMARLIQTLGRMNDLEKVYRIYNDAQRVLASLDLNKQWQSSGWFAVESAMILALAHSGHVDKAHIHRQRILDQGGRPSHDAYGTLIQYVAETTDDSANALALWNEAISIGVAPNIFMYNTIISKLSKARKADMALDLFQQMKTNGVRPSPVSYGAVIAACCRVGDAQSAELLFDEMVAQKNYRPRVPPYNTMIQFYTHTVRNRERALHYYNALLAAGVKPTAHTYKLLMDCYGTIEPIDIQAMEGVFNRIAKDQSVRVQGVHWAALINAYGCVMKDFDKAMSIFDSIPNHPTTKLSGTKLPDAVTFESLINVLITLRRTDVVPEVLQRLSSSGIHMTAYIANLLIKGYADAGQIERSREIFESLLDPPVGVAAPNNHAPHDVTRQPSVSPHEPVYREPSTWEAMVRAELGSKNRDNAVALLQRLQSRQFPPAVYHRISGIMLDDEVAPWSQPSSLPSSDPSSPTN</sequence>
<feature type="repeat" description="PPR" evidence="5">
    <location>
        <begin position="521"/>
        <end position="555"/>
    </location>
</feature>
<evidence type="ECO:0000313" key="8">
    <source>
        <dbReference type="Proteomes" id="UP000053477"/>
    </source>
</evidence>
<evidence type="ECO:0000256" key="2">
    <source>
        <dbReference type="ARBA" id="ARBA00022737"/>
    </source>
</evidence>
<dbReference type="Pfam" id="PF13041">
    <property type="entry name" value="PPR_2"/>
    <property type="match status" value="1"/>
</dbReference>
<keyword evidence="8" id="KW-1185">Reference proteome</keyword>
<dbReference type="Pfam" id="PF13812">
    <property type="entry name" value="PPR_3"/>
    <property type="match status" value="2"/>
</dbReference>
<dbReference type="PANTHER" id="PTHR47447:SF17">
    <property type="entry name" value="OS12G0638900 PROTEIN"/>
    <property type="match status" value="1"/>
</dbReference>
<reference evidence="7 8" key="1">
    <citation type="submission" date="2015-04" db="EMBL/GenBank/DDBJ databases">
        <title>Complete genome sequence of Schizopora paradoxa KUC8140, a cosmopolitan wood degrader in East Asia.</title>
        <authorList>
            <consortium name="DOE Joint Genome Institute"/>
            <person name="Min B."/>
            <person name="Park H."/>
            <person name="Jang Y."/>
            <person name="Kim J.-J."/>
            <person name="Kim K.H."/>
            <person name="Pangilinan J."/>
            <person name="Lipzen A."/>
            <person name="Riley R."/>
            <person name="Grigoriev I.V."/>
            <person name="Spatafora J.W."/>
            <person name="Choi I.-G."/>
        </authorList>
    </citation>
    <scope>NUCLEOTIDE SEQUENCE [LARGE SCALE GENOMIC DNA]</scope>
    <source>
        <strain evidence="7 8">KUC8140</strain>
    </source>
</reference>
<dbReference type="Gene3D" id="1.25.40.10">
    <property type="entry name" value="Tetratricopeptide repeat domain"/>
    <property type="match status" value="5"/>
</dbReference>
<feature type="compositionally biased region" description="Polar residues" evidence="6">
    <location>
        <begin position="174"/>
        <end position="184"/>
    </location>
</feature>